<dbReference type="GO" id="GO:0030145">
    <property type="term" value="F:manganese ion binding"/>
    <property type="evidence" value="ECO:0007669"/>
    <property type="project" value="UniProtKB-UniRule"/>
</dbReference>
<evidence type="ECO:0000256" key="5">
    <source>
        <dbReference type="ARBA" id="ARBA00007383"/>
    </source>
</evidence>
<feature type="binding site" evidence="14 15">
    <location>
        <position position="187"/>
    </location>
    <ligand>
        <name>a divalent metal cation</name>
        <dbReference type="ChEBI" id="CHEBI:60240"/>
    </ligand>
</feature>
<dbReference type="PANTHER" id="PTHR10954">
    <property type="entry name" value="RIBONUCLEASE H2 SUBUNIT A"/>
    <property type="match status" value="1"/>
</dbReference>
<dbReference type="SUPFAM" id="SSF53098">
    <property type="entry name" value="Ribonuclease H-like"/>
    <property type="match status" value="1"/>
</dbReference>
<proteinExistence type="inferred from homology"/>
<dbReference type="GO" id="GO:0003723">
    <property type="term" value="F:RNA binding"/>
    <property type="evidence" value="ECO:0007669"/>
    <property type="project" value="UniProtKB-UniRule"/>
</dbReference>
<dbReference type="HAMAP" id="MF_00052_B">
    <property type="entry name" value="RNase_HII_B"/>
    <property type="match status" value="1"/>
</dbReference>
<dbReference type="PROSITE" id="PS51975">
    <property type="entry name" value="RNASE_H_2"/>
    <property type="match status" value="1"/>
</dbReference>
<name>A0A1I1LK75_9CLOT</name>
<dbReference type="NCBIfam" id="NF000595">
    <property type="entry name" value="PRK00015.1-3"/>
    <property type="match status" value="1"/>
</dbReference>
<dbReference type="GO" id="GO:0004523">
    <property type="term" value="F:RNA-DNA hybrid ribonuclease activity"/>
    <property type="evidence" value="ECO:0007669"/>
    <property type="project" value="UniProtKB-UniRule"/>
</dbReference>
<dbReference type="OrthoDB" id="9803420at2"/>
<dbReference type="NCBIfam" id="NF000594">
    <property type="entry name" value="PRK00015.1-1"/>
    <property type="match status" value="1"/>
</dbReference>
<evidence type="ECO:0000313" key="18">
    <source>
        <dbReference type="EMBL" id="SFC73356.1"/>
    </source>
</evidence>
<dbReference type="InterPro" id="IPR022898">
    <property type="entry name" value="RNase_HII"/>
</dbReference>
<comment type="cofactor">
    <cofactor evidence="2">
        <name>Mg(2+)</name>
        <dbReference type="ChEBI" id="CHEBI:18420"/>
    </cofactor>
</comment>
<evidence type="ECO:0000256" key="13">
    <source>
        <dbReference type="ARBA" id="ARBA00023211"/>
    </source>
</evidence>
<keyword evidence="8 14" id="KW-0963">Cytoplasm</keyword>
<dbReference type="EMBL" id="FOMG01000008">
    <property type="protein sequence ID" value="SFC73356.1"/>
    <property type="molecule type" value="Genomic_DNA"/>
</dbReference>
<evidence type="ECO:0000259" key="17">
    <source>
        <dbReference type="PROSITE" id="PS51975"/>
    </source>
</evidence>
<evidence type="ECO:0000256" key="3">
    <source>
        <dbReference type="ARBA" id="ARBA00004065"/>
    </source>
</evidence>
<dbReference type="PANTHER" id="PTHR10954:SF18">
    <property type="entry name" value="RIBONUCLEASE HII"/>
    <property type="match status" value="1"/>
</dbReference>
<evidence type="ECO:0000256" key="9">
    <source>
        <dbReference type="ARBA" id="ARBA00022722"/>
    </source>
</evidence>
<dbReference type="GO" id="GO:0032299">
    <property type="term" value="C:ribonuclease H2 complex"/>
    <property type="evidence" value="ECO:0007669"/>
    <property type="project" value="TreeGrafter"/>
</dbReference>
<keyword evidence="11 14" id="KW-0255">Endonuclease</keyword>
<comment type="similarity">
    <text evidence="5 14 16">Belongs to the RNase HII family.</text>
</comment>
<sequence>MKNFLNCDISELSFKKVKDEISNISIAKNYKCKQLIDIIEILLNDKRKNVSSLGKHLQKELNAYLGEVERVNSMYEFDKSFEGYKCVAGVDEVGRGPLAGPIVACAVVLDLNILEEDLILYLNDSKKLNSAKREELAEVIKEKALAYNIGISSSYEIDEKGISFSNNKIFLDACNSLKVKPDLVLSDGYLVKNIKIDNKAVIKGDTKSACIAAASILAKVYRDELMKEYALKYPYYDFENNMGYGTQKHIDGLKKYGKCAIHRDSFLTKILSNDF</sequence>
<keyword evidence="9 14" id="KW-0540">Nuclease</keyword>
<keyword evidence="10 14" id="KW-0479">Metal-binding</keyword>
<dbReference type="STRING" id="119641.SAMN05421842_10889"/>
<feature type="domain" description="RNase H type-2" evidence="17">
    <location>
        <begin position="85"/>
        <end position="275"/>
    </location>
</feature>
<comment type="catalytic activity">
    <reaction evidence="1 14 15 16">
        <text>Endonucleolytic cleavage to 5'-phosphomonoester.</text>
        <dbReference type="EC" id="3.1.26.4"/>
    </reaction>
</comment>
<dbReference type="InterPro" id="IPR012337">
    <property type="entry name" value="RNaseH-like_sf"/>
</dbReference>
<keyword evidence="19" id="KW-1185">Reference proteome</keyword>
<evidence type="ECO:0000313" key="19">
    <source>
        <dbReference type="Proteomes" id="UP000199263"/>
    </source>
</evidence>
<dbReference type="InterPro" id="IPR036397">
    <property type="entry name" value="RNaseH_sf"/>
</dbReference>
<evidence type="ECO:0000256" key="4">
    <source>
        <dbReference type="ARBA" id="ARBA00004496"/>
    </source>
</evidence>
<dbReference type="GO" id="GO:0005737">
    <property type="term" value="C:cytoplasm"/>
    <property type="evidence" value="ECO:0007669"/>
    <property type="project" value="UniProtKB-SubCell"/>
</dbReference>
<evidence type="ECO:0000256" key="7">
    <source>
        <dbReference type="ARBA" id="ARBA00019179"/>
    </source>
</evidence>
<keyword evidence="13 14" id="KW-0464">Manganese</keyword>
<keyword evidence="12 14" id="KW-0378">Hydrolase</keyword>
<feature type="binding site" evidence="14 15">
    <location>
        <position position="92"/>
    </location>
    <ligand>
        <name>a divalent metal cation</name>
        <dbReference type="ChEBI" id="CHEBI:60240"/>
    </ligand>
</feature>
<evidence type="ECO:0000256" key="15">
    <source>
        <dbReference type="PROSITE-ProRule" id="PRU01319"/>
    </source>
</evidence>
<evidence type="ECO:0000256" key="16">
    <source>
        <dbReference type="RuleBase" id="RU003515"/>
    </source>
</evidence>
<evidence type="ECO:0000256" key="11">
    <source>
        <dbReference type="ARBA" id="ARBA00022759"/>
    </source>
</evidence>
<evidence type="ECO:0000256" key="1">
    <source>
        <dbReference type="ARBA" id="ARBA00000077"/>
    </source>
</evidence>
<accession>A0A1I1LK75</accession>
<comment type="subcellular location">
    <subcellularLocation>
        <location evidence="4 14">Cytoplasm</location>
    </subcellularLocation>
</comment>
<dbReference type="AlphaFoldDB" id="A0A1I1LK75"/>
<dbReference type="Proteomes" id="UP000199263">
    <property type="component" value="Unassembled WGS sequence"/>
</dbReference>
<dbReference type="EC" id="3.1.26.4" evidence="6 14"/>
<evidence type="ECO:0000256" key="8">
    <source>
        <dbReference type="ARBA" id="ARBA00022490"/>
    </source>
</evidence>
<evidence type="ECO:0000256" key="12">
    <source>
        <dbReference type="ARBA" id="ARBA00022801"/>
    </source>
</evidence>
<dbReference type="GO" id="GO:0043137">
    <property type="term" value="P:DNA replication, removal of RNA primer"/>
    <property type="evidence" value="ECO:0007669"/>
    <property type="project" value="TreeGrafter"/>
</dbReference>
<evidence type="ECO:0000256" key="14">
    <source>
        <dbReference type="HAMAP-Rule" id="MF_00052"/>
    </source>
</evidence>
<evidence type="ECO:0000256" key="6">
    <source>
        <dbReference type="ARBA" id="ARBA00012180"/>
    </source>
</evidence>
<dbReference type="InterPro" id="IPR024567">
    <property type="entry name" value="RNase_HII/HIII_dom"/>
</dbReference>
<organism evidence="18 19">
    <name type="scientific">Clostridium uliginosum</name>
    <dbReference type="NCBI Taxonomy" id="119641"/>
    <lineage>
        <taxon>Bacteria</taxon>
        <taxon>Bacillati</taxon>
        <taxon>Bacillota</taxon>
        <taxon>Clostridia</taxon>
        <taxon>Eubacteriales</taxon>
        <taxon>Clostridiaceae</taxon>
        <taxon>Clostridium</taxon>
    </lineage>
</organism>
<protein>
    <recommendedName>
        <fullName evidence="7 14">Ribonuclease HII</fullName>
        <shortName evidence="14">RNase HII</shortName>
        <ecNumber evidence="6 14">3.1.26.4</ecNumber>
    </recommendedName>
</protein>
<evidence type="ECO:0000256" key="2">
    <source>
        <dbReference type="ARBA" id="ARBA00001946"/>
    </source>
</evidence>
<evidence type="ECO:0000256" key="10">
    <source>
        <dbReference type="ARBA" id="ARBA00022723"/>
    </source>
</evidence>
<dbReference type="GO" id="GO:0006298">
    <property type="term" value="P:mismatch repair"/>
    <property type="evidence" value="ECO:0007669"/>
    <property type="project" value="TreeGrafter"/>
</dbReference>
<dbReference type="RefSeq" id="WP_090090308.1">
    <property type="nucleotide sequence ID" value="NZ_FOMG01000008.1"/>
</dbReference>
<comment type="cofactor">
    <cofactor evidence="14 15">
        <name>Mn(2+)</name>
        <dbReference type="ChEBI" id="CHEBI:29035"/>
    </cofactor>
    <cofactor evidence="14 15">
        <name>Mg(2+)</name>
        <dbReference type="ChEBI" id="CHEBI:18420"/>
    </cofactor>
    <text evidence="14 15">Manganese or magnesium. Binds 1 divalent metal ion per monomer in the absence of substrate. May bind a second metal ion after substrate binding.</text>
</comment>
<gene>
    <name evidence="14" type="primary">rnhB</name>
    <name evidence="18" type="ORF">SAMN05421842_10889</name>
</gene>
<reference evidence="18 19" key="1">
    <citation type="submission" date="2016-10" db="EMBL/GenBank/DDBJ databases">
        <authorList>
            <person name="de Groot N.N."/>
        </authorList>
    </citation>
    <scope>NUCLEOTIDE SEQUENCE [LARGE SCALE GENOMIC DNA]</scope>
    <source>
        <strain evidence="18 19">DSM 12992</strain>
    </source>
</reference>
<comment type="function">
    <text evidence="3 14 16">Endonuclease that specifically degrades the RNA of RNA-DNA hybrids.</text>
</comment>
<dbReference type="Gene3D" id="3.30.420.10">
    <property type="entry name" value="Ribonuclease H-like superfamily/Ribonuclease H"/>
    <property type="match status" value="1"/>
</dbReference>
<dbReference type="CDD" id="cd07182">
    <property type="entry name" value="RNase_HII_bacteria_HII_like"/>
    <property type="match status" value="1"/>
</dbReference>
<dbReference type="InterPro" id="IPR001352">
    <property type="entry name" value="RNase_HII/HIII"/>
</dbReference>
<dbReference type="Pfam" id="PF01351">
    <property type="entry name" value="RNase_HII"/>
    <property type="match status" value="1"/>
</dbReference>
<feature type="binding site" evidence="14 15">
    <location>
        <position position="91"/>
    </location>
    <ligand>
        <name>a divalent metal cation</name>
        <dbReference type="ChEBI" id="CHEBI:60240"/>
    </ligand>
</feature>